<evidence type="ECO:0000313" key="14">
    <source>
        <dbReference type="Proteomes" id="UP001050975"/>
    </source>
</evidence>
<dbReference type="InterPro" id="IPR011990">
    <property type="entry name" value="TPR-like_helical_dom_sf"/>
</dbReference>
<keyword evidence="2" id="KW-1003">Cell membrane</keyword>
<dbReference type="EMBL" id="BLAY01000103">
    <property type="protein sequence ID" value="GET40890.1"/>
    <property type="molecule type" value="Genomic_DNA"/>
</dbReference>
<dbReference type="RefSeq" id="WP_226587100.1">
    <property type="nucleotide sequence ID" value="NZ_BLAY01000103.1"/>
</dbReference>
<organism evidence="13 14">
    <name type="scientific">Microseira wollei NIES-4236</name>
    <dbReference type="NCBI Taxonomy" id="2530354"/>
    <lineage>
        <taxon>Bacteria</taxon>
        <taxon>Bacillati</taxon>
        <taxon>Cyanobacteriota</taxon>
        <taxon>Cyanophyceae</taxon>
        <taxon>Oscillatoriophycideae</taxon>
        <taxon>Aerosakkonematales</taxon>
        <taxon>Aerosakkonemataceae</taxon>
        <taxon>Microseira</taxon>
    </lineage>
</organism>
<dbReference type="InterPro" id="IPR001915">
    <property type="entry name" value="Peptidase_M48"/>
</dbReference>
<reference evidence="13" key="1">
    <citation type="submission" date="2019-10" db="EMBL/GenBank/DDBJ databases">
        <title>Draft genome sequece of Microseira wollei NIES-4236.</title>
        <authorList>
            <person name="Yamaguchi H."/>
            <person name="Suzuki S."/>
            <person name="Kawachi M."/>
        </authorList>
    </citation>
    <scope>NUCLEOTIDE SEQUENCE</scope>
    <source>
        <strain evidence="13">NIES-4236</strain>
    </source>
</reference>
<keyword evidence="4" id="KW-0812">Transmembrane</keyword>
<comment type="subcellular location">
    <subcellularLocation>
        <location evidence="1">Cell membrane</location>
        <topology evidence="1">Multi-pass membrane protein</topology>
    </subcellularLocation>
</comment>
<comment type="caution">
    <text evidence="13">The sequence shown here is derived from an EMBL/GenBank/DDBJ whole genome shotgun (WGS) entry which is preliminary data.</text>
</comment>
<sequence>MWVVYHILLLDEFNAAVVQRPRLGIFGWQQNYLLIGLPLMQALSQSQFRAVLAHELGHLSGNHSRFAGWIYRLGITWYQILERLQREQGGSSFIFDSFFNWYAPFFNAYSFVLAPMDEYEADRCAAELAGAKNAAEALINVEVKARFLESSFWPDVLKQVQHQIEPPATTYTRMFTALETAGNSEFATKWLQQALAEKTNNADTHPCLSDRLTALGYSQANQQKLTLPPPVKTSAAQQLLGDVLNELTACFNNNWKQANDTPWRQRYAYVQESLQKLQSLPEKAQKQPLTNEEAWNRACWTAEFKGQEVALPLFKEILETQPSHAAANYAFGQILLQKDDEIGIVCIEKAMKSQPDYVIDGCYLIYFCMKNKK</sequence>
<dbReference type="GO" id="GO:0005886">
    <property type="term" value="C:plasma membrane"/>
    <property type="evidence" value="ECO:0007669"/>
    <property type="project" value="UniProtKB-SubCell"/>
</dbReference>
<evidence type="ECO:0000256" key="3">
    <source>
        <dbReference type="ARBA" id="ARBA00022670"/>
    </source>
</evidence>
<gene>
    <name evidence="13" type="ORF">MiSe_57020</name>
</gene>
<proteinExistence type="inferred from homology"/>
<evidence type="ECO:0000256" key="6">
    <source>
        <dbReference type="ARBA" id="ARBA00022801"/>
    </source>
</evidence>
<evidence type="ECO:0000256" key="5">
    <source>
        <dbReference type="ARBA" id="ARBA00022723"/>
    </source>
</evidence>
<dbReference type="Gene3D" id="3.30.2010.10">
    <property type="entry name" value="Metalloproteases ('zincins'), catalytic domain"/>
    <property type="match status" value="1"/>
</dbReference>
<evidence type="ECO:0000256" key="9">
    <source>
        <dbReference type="ARBA" id="ARBA00023049"/>
    </source>
</evidence>
<dbReference type="GO" id="GO:0046872">
    <property type="term" value="F:metal ion binding"/>
    <property type="evidence" value="ECO:0007669"/>
    <property type="project" value="UniProtKB-KW"/>
</dbReference>
<evidence type="ECO:0000256" key="4">
    <source>
        <dbReference type="ARBA" id="ARBA00022692"/>
    </source>
</evidence>
<evidence type="ECO:0000256" key="7">
    <source>
        <dbReference type="ARBA" id="ARBA00022833"/>
    </source>
</evidence>
<protein>
    <submittedName>
        <fullName evidence="13">Zn-dependent protease with chaperone function-like protein</fullName>
    </submittedName>
</protein>
<keyword evidence="6 11" id="KW-0378">Hydrolase</keyword>
<dbReference type="Gene3D" id="1.25.40.10">
    <property type="entry name" value="Tetratricopeptide repeat domain"/>
    <property type="match status" value="1"/>
</dbReference>
<keyword evidence="7 11" id="KW-0862">Zinc</keyword>
<dbReference type="PANTHER" id="PTHR43221">
    <property type="entry name" value="PROTEASE HTPX"/>
    <property type="match status" value="1"/>
</dbReference>
<keyword evidence="5" id="KW-0479">Metal-binding</keyword>
<dbReference type="Proteomes" id="UP001050975">
    <property type="component" value="Unassembled WGS sequence"/>
</dbReference>
<keyword evidence="10" id="KW-0472">Membrane</keyword>
<dbReference type="SUPFAM" id="SSF48452">
    <property type="entry name" value="TPR-like"/>
    <property type="match status" value="1"/>
</dbReference>
<dbReference type="GO" id="GO:0006508">
    <property type="term" value="P:proteolysis"/>
    <property type="evidence" value="ECO:0007669"/>
    <property type="project" value="UniProtKB-KW"/>
</dbReference>
<feature type="domain" description="Peptidase M48" evidence="12">
    <location>
        <begin position="23"/>
        <end position="216"/>
    </location>
</feature>
<dbReference type="AlphaFoldDB" id="A0AAV3XIR8"/>
<accession>A0AAV3XIR8</accession>
<dbReference type="Pfam" id="PF01435">
    <property type="entry name" value="Peptidase_M48"/>
    <property type="match status" value="1"/>
</dbReference>
<evidence type="ECO:0000259" key="12">
    <source>
        <dbReference type="Pfam" id="PF01435"/>
    </source>
</evidence>
<dbReference type="CDD" id="cd07328">
    <property type="entry name" value="M48_Ste24p_like"/>
    <property type="match status" value="1"/>
</dbReference>
<keyword evidence="8" id="KW-1133">Transmembrane helix</keyword>
<evidence type="ECO:0000256" key="11">
    <source>
        <dbReference type="RuleBase" id="RU003983"/>
    </source>
</evidence>
<evidence type="ECO:0000256" key="8">
    <source>
        <dbReference type="ARBA" id="ARBA00022989"/>
    </source>
</evidence>
<keyword evidence="3 11" id="KW-0645">Protease</keyword>
<keyword evidence="9 11" id="KW-0482">Metalloprotease</keyword>
<dbReference type="PANTHER" id="PTHR43221:SF1">
    <property type="entry name" value="PROTEASE HTPX"/>
    <property type="match status" value="1"/>
</dbReference>
<evidence type="ECO:0000256" key="2">
    <source>
        <dbReference type="ARBA" id="ARBA00022475"/>
    </source>
</evidence>
<comment type="similarity">
    <text evidence="11">Belongs to the peptidase M48 family.</text>
</comment>
<comment type="cofactor">
    <cofactor evidence="11">
        <name>Zn(2+)</name>
        <dbReference type="ChEBI" id="CHEBI:29105"/>
    </cofactor>
    <text evidence="11">Binds 1 zinc ion per subunit.</text>
</comment>
<evidence type="ECO:0000256" key="10">
    <source>
        <dbReference type="ARBA" id="ARBA00023136"/>
    </source>
</evidence>
<evidence type="ECO:0000256" key="1">
    <source>
        <dbReference type="ARBA" id="ARBA00004651"/>
    </source>
</evidence>
<dbReference type="InterPro" id="IPR050083">
    <property type="entry name" value="HtpX_protease"/>
</dbReference>
<dbReference type="GO" id="GO:0004222">
    <property type="term" value="F:metalloendopeptidase activity"/>
    <property type="evidence" value="ECO:0007669"/>
    <property type="project" value="InterPro"/>
</dbReference>
<evidence type="ECO:0000313" key="13">
    <source>
        <dbReference type="EMBL" id="GET40890.1"/>
    </source>
</evidence>
<keyword evidence="14" id="KW-1185">Reference proteome</keyword>
<name>A0AAV3XIR8_9CYAN</name>